<dbReference type="Proteomes" id="UP000028705">
    <property type="component" value="Unassembled WGS sequence"/>
</dbReference>
<evidence type="ECO:0000313" key="3">
    <source>
        <dbReference type="Proteomes" id="UP000028705"/>
    </source>
</evidence>
<evidence type="ECO:0008006" key="4">
    <source>
        <dbReference type="Google" id="ProtNLM"/>
    </source>
</evidence>
<accession>A0A086A096</accession>
<dbReference type="AlphaFoldDB" id="A0A086A096"/>
<comment type="caution">
    <text evidence="2">The sequence shown here is derived from an EMBL/GenBank/DDBJ whole genome shotgun (WGS) entry which is preliminary data.</text>
</comment>
<feature type="region of interest" description="Disordered" evidence="1">
    <location>
        <begin position="197"/>
        <end position="236"/>
    </location>
</feature>
<dbReference type="EMBL" id="JPRH01000013">
    <property type="protein sequence ID" value="KFF10110.1"/>
    <property type="molecule type" value="Genomic_DNA"/>
</dbReference>
<feature type="compositionally biased region" description="Polar residues" evidence="1">
    <location>
        <begin position="213"/>
        <end position="229"/>
    </location>
</feature>
<evidence type="ECO:0000313" key="2">
    <source>
        <dbReference type="EMBL" id="KFF10110.1"/>
    </source>
</evidence>
<proteinExistence type="predicted"/>
<name>A0A086A096_9FLAO</name>
<keyword evidence="3" id="KW-1185">Reference proteome</keyword>
<organism evidence="2 3">
    <name type="scientific">Chryseobacterium soli</name>
    <dbReference type="NCBI Taxonomy" id="445961"/>
    <lineage>
        <taxon>Bacteria</taxon>
        <taxon>Pseudomonadati</taxon>
        <taxon>Bacteroidota</taxon>
        <taxon>Flavobacteriia</taxon>
        <taxon>Flavobacteriales</taxon>
        <taxon>Weeksellaceae</taxon>
        <taxon>Chryseobacterium group</taxon>
        <taxon>Chryseobacterium</taxon>
    </lineage>
</organism>
<reference evidence="2 3" key="1">
    <citation type="submission" date="2014-07" db="EMBL/GenBank/DDBJ databases">
        <title>Genome of Chryseobacterium soli DSM 19298.</title>
        <authorList>
            <person name="Stropko S.J."/>
            <person name="Pipes S.E."/>
            <person name="Newman J."/>
        </authorList>
    </citation>
    <scope>NUCLEOTIDE SEQUENCE [LARGE SCALE GENOMIC DNA]</scope>
    <source>
        <strain evidence="2 3">DSM 19298</strain>
    </source>
</reference>
<sequence>MGRFFNVDPLSEKYAYQSHYNFSENRVVDGRELEGLEWSKSTDGKSMHIHGVIRNQSSYNGDLKPIAETIKSANEKAYSVGGVKTTFSYEFNQDADPSKQYVFTLSNPLETKVTLKTDEKGNILGYEKVTKAGEAFMDSPTVNDVSVVVTKGKNSMELENLATIGQRSVHENGHGAGLDHSWEKNSGVNMDKVSQEANAMNSGQKESAFPVSDASNKTITPKQIQNILNNPKIPQR</sequence>
<evidence type="ECO:0000256" key="1">
    <source>
        <dbReference type="SAM" id="MobiDB-lite"/>
    </source>
</evidence>
<protein>
    <recommendedName>
        <fullName evidence="4">RHS repeat-associated core domain-containing protein</fullName>
    </recommendedName>
</protein>
<gene>
    <name evidence="2" type="ORF">IW15_21470</name>
</gene>
<dbReference type="eggNOG" id="ENOG5030R90">
    <property type="taxonomic scope" value="Bacteria"/>
</dbReference>